<keyword evidence="5" id="KW-1185">Reference proteome</keyword>
<protein>
    <recommendedName>
        <fullName evidence="3">BHLH domain-containing protein</fullName>
    </recommendedName>
</protein>
<organism evidence="4 5">
    <name type="scientific">Zalerion maritima</name>
    <dbReference type="NCBI Taxonomy" id="339359"/>
    <lineage>
        <taxon>Eukaryota</taxon>
        <taxon>Fungi</taxon>
        <taxon>Dikarya</taxon>
        <taxon>Ascomycota</taxon>
        <taxon>Pezizomycotina</taxon>
        <taxon>Sordariomycetes</taxon>
        <taxon>Lulworthiomycetidae</taxon>
        <taxon>Lulworthiales</taxon>
        <taxon>Lulworthiaceae</taxon>
        <taxon>Zalerion</taxon>
    </lineage>
</organism>
<feature type="region of interest" description="Disordered" evidence="2">
    <location>
        <begin position="563"/>
        <end position="605"/>
    </location>
</feature>
<dbReference type="SUPFAM" id="SSF47459">
    <property type="entry name" value="HLH, helix-loop-helix DNA-binding domain"/>
    <property type="match status" value="1"/>
</dbReference>
<accession>A0AAD5RMG0</accession>
<dbReference type="SMART" id="SM00353">
    <property type="entry name" value="HLH"/>
    <property type="match status" value="1"/>
</dbReference>
<feature type="compositionally biased region" description="Basic and acidic residues" evidence="2">
    <location>
        <begin position="460"/>
        <end position="481"/>
    </location>
</feature>
<evidence type="ECO:0000259" key="3">
    <source>
        <dbReference type="PROSITE" id="PS50888"/>
    </source>
</evidence>
<proteinExistence type="predicted"/>
<dbReference type="Pfam" id="PF00010">
    <property type="entry name" value="HLH"/>
    <property type="match status" value="1"/>
</dbReference>
<evidence type="ECO:0000256" key="2">
    <source>
        <dbReference type="SAM" id="MobiDB-lite"/>
    </source>
</evidence>
<evidence type="ECO:0000256" key="1">
    <source>
        <dbReference type="SAM" id="Coils"/>
    </source>
</evidence>
<keyword evidence="1" id="KW-0175">Coiled coil</keyword>
<feature type="coiled-coil region" evidence="1">
    <location>
        <begin position="524"/>
        <end position="558"/>
    </location>
</feature>
<feature type="compositionally biased region" description="Basic residues" evidence="2">
    <location>
        <begin position="390"/>
        <end position="399"/>
    </location>
</feature>
<comment type="caution">
    <text evidence="4">The sequence shown here is derived from an EMBL/GenBank/DDBJ whole genome shotgun (WGS) entry which is preliminary data.</text>
</comment>
<feature type="compositionally biased region" description="Polar residues" evidence="2">
    <location>
        <begin position="359"/>
        <end position="373"/>
    </location>
</feature>
<dbReference type="Gene3D" id="4.10.280.10">
    <property type="entry name" value="Helix-loop-helix DNA-binding domain"/>
    <property type="match status" value="1"/>
</dbReference>
<dbReference type="InterPro" id="IPR011598">
    <property type="entry name" value="bHLH_dom"/>
</dbReference>
<feature type="region of interest" description="Disordered" evidence="2">
    <location>
        <begin position="169"/>
        <end position="260"/>
    </location>
</feature>
<feature type="compositionally biased region" description="Polar residues" evidence="2">
    <location>
        <begin position="400"/>
        <end position="411"/>
    </location>
</feature>
<dbReference type="CDD" id="cd11395">
    <property type="entry name" value="bHLHzip_SREBP_like"/>
    <property type="match status" value="1"/>
</dbReference>
<evidence type="ECO:0000313" key="4">
    <source>
        <dbReference type="EMBL" id="KAJ2897578.1"/>
    </source>
</evidence>
<feature type="compositionally biased region" description="Low complexity" evidence="2">
    <location>
        <begin position="273"/>
        <end position="291"/>
    </location>
</feature>
<sequence length="605" mass="64106">MANEHPDESYYDAFDDNERFIGRMTLGFDETGDSAPLGLSKIFSWGERSLLQYSSDGALPKVEFRDNGIIVTAGGTTPGQRCKRLGGEISPRDEGKAHQTIVGISNVDLASMREAPSGGNDQVQKQEIAGKDRNVVEASTVDANREARTQMAFTPLSPQFDMGVLDSGAARPSHTTGLANRATTTSLPTRGAPSYSYPNAVTSARAGSRSIPTPSSTIAMATNSPSPAPHASSTLGPLGSAIPTTTPPPTSPPYSSRAVPPYGFQPGFGWSSSSSSNSRYNSSSDNSTSNSQLLDFGFPGHDPQSMPPGTYGHDFIAPGSIQQSSYNFGGFAPNPWRDATDGTAPALAGTDSPFGIPSTIPSNTFEDGSTEISAPTAFGSPSGHGSATSSRRKRAKKSTWTKAQETPSSPGATTVVSHVSRSSLSSSKSGASSAGATTASSVTKSKLRSASRTSKNALHKPAETPEEKKTRASHNLVEKQYRNRLNQQFESLLDALPDAAREAGEDGEDGEGDGDRRVSKAEVLDIARRHIKQLEKEKGDLEKERNDLLDNMEKLREAYAQHLPPGSTGLVPMAPPSGPAYQNMNTSPYAERQDDFDMAGNVPRK</sequence>
<feature type="compositionally biased region" description="Polar residues" evidence="2">
    <location>
        <begin position="173"/>
        <end position="188"/>
    </location>
</feature>
<feature type="compositionally biased region" description="Low complexity" evidence="2">
    <location>
        <begin position="412"/>
        <end position="444"/>
    </location>
</feature>
<dbReference type="PANTHER" id="PTHR47336:SF2">
    <property type="entry name" value="TRANSCRIPTION FACTOR HMS1-RELATED"/>
    <property type="match status" value="1"/>
</dbReference>
<reference evidence="4" key="1">
    <citation type="submission" date="2022-07" db="EMBL/GenBank/DDBJ databases">
        <title>Draft genome sequence of Zalerion maritima ATCC 34329, a (micro)plastics degrading marine fungus.</title>
        <authorList>
            <person name="Paco A."/>
            <person name="Goncalves M.F.M."/>
            <person name="Rocha-Santos T.A.P."/>
            <person name="Alves A."/>
        </authorList>
    </citation>
    <scope>NUCLEOTIDE SEQUENCE</scope>
    <source>
        <strain evidence="4">ATCC 34329</strain>
    </source>
</reference>
<dbReference type="AlphaFoldDB" id="A0AAD5RMG0"/>
<gene>
    <name evidence="4" type="ORF">MKZ38_004563</name>
</gene>
<feature type="region of interest" description="Disordered" evidence="2">
    <location>
        <begin position="273"/>
        <end position="521"/>
    </location>
</feature>
<dbReference type="InterPro" id="IPR052099">
    <property type="entry name" value="Regulatory_TF_Diverse"/>
</dbReference>
<feature type="compositionally biased region" description="Polar residues" evidence="2">
    <location>
        <begin position="210"/>
        <end position="235"/>
    </location>
</feature>
<dbReference type="Proteomes" id="UP001201980">
    <property type="component" value="Unassembled WGS sequence"/>
</dbReference>
<evidence type="ECO:0000313" key="5">
    <source>
        <dbReference type="Proteomes" id="UP001201980"/>
    </source>
</evidence>
<dbReference type="PROSITE" id="PS50888">
    <property type="entry name" value="BHLH"/>
    <property type="match status" value="1"/>
</dbReference>
<feature type="domain" description="BHLH" evidence="3">
    <location>
        <begin position="469"/>
        <end position="534"/>
    </location>
</feature>
<dbReference type="InterPro" id="IPR036638">
    <property type="entry name" value="HLH_DNA-bd_sf"/>
</dbReference>
<dbReference type="EMBL" id="JAKWBI020000269">
    <property type="protein sequence ID" value="KAJ2897578.1"/>
    <property type="molecule type" value="Genomic_DNA"/>
</dbReference>
<dbReference type="PANTHER" id="PTHR47336">
    <property type="entry name" value="TRANSCRIPTION FACTOR HMS1-RELATED"/>
    <property type="match status" value="1"/>
</dbReference>
<dbReference type="GO" id="GO:0046983">
    <property type="term" value="F:protein dimerization activity"/>
    <property type="evidence" value="ECO:0007669"/>
    <property type="project" value="InterPro"/>
</dbReference>
<name>A0AAD5RMG0_9PEZI</name>